<protein>
    <submittedName>
        <fullName evidence="1 2">Uncharacterized protein</fullName>
    </submittedName>
</protein>
<dbReference type="VEuPathDB" id="VectorBase:ASIC018667"/>
<proteinExistence type="predicted"/>
<name>A0A084WK91_ANOSI</name>
<evidence type="ECO:0000313" key="1">
    <source>
        <dbReference type="EMBL" id="KFB50635.1"/>
    </source>
</evidence>
<reference evidence="2" key="2">
    <citation type="submission" date="2020-05" db="UniProtKB">
        <authorList>
            <consortium name="EnsemblMetazoa"/>
        </authorList>
    </citation>
    <scope>IDENTIFICATION</scope>
</reference>
<evidence type="ECO:0000313" key="2">
    <source>
        <dbReference type="EnsemblMetazoa" id="ASIC018667-PA"/>
    </source>
</evidence>
<gene>
    <name evidence="1" type="ORF">ZHAS_00018667</name>
</gene>
<reference evidence="1 3" key="1">
    <citation type="journal article" date="2014" name="BMC Genomics">
        <title>Genome sequence of Anopheles sinensis provides insight into genetics basis of mosquito competence for malaria parasites.</title>
        <authorList>
            <person name="Zhou D."/>
            <person name="Zhang D."/>
            <person name="Ding G."/>
            <person name="Shi L."/>
            <person name="Hou Q."/>
            <person name="Ye Y."/>
            <person name="Xu Y."/>
            <person name="Zhou H."/>
            <person name="Xiong C."/>
            <person name="Li S."/>
            <person name="Yu J."/>
            <person name="Hong S."/>
            <person name="Yu X."/>
            <person name="Zou P."/>
            <person name="Chen C."/>
            <person name="Chang X."/>
            <person name="Wang W."/>
            <person name="Lv Y."/>
            <person name="Sun Y."/>
            <person name="Ma L."/>
            <person name="Shen B."/>
            <person name="Zhu C."/>
        </authorList>
    </citation>
    <scope>NUCLEOTIDE SEQUENCE [LARGE SCALE GENOMIC DNA]</scope>
</reference>
<dbReference type="EnsemblMetazoa" id="ASIC018667-RA">
    <property type="protein sequence ID" value="ASIC018667-PA"/>
    <property type="gene ID" value="ASIC018667"/>
</dbReference>
<dbReference type="EMBL" id="KE525349">
    <property type="protein sequence ID" value="KFB50635.1"/>
    <property type="molecule type" value="Genomic_DNA"/>
</dbReference>
<evidence type="ECO:0000313" key="3">
    <source>
        <dbReference type="Proteomes" id="UP000030765"/>
    </source>
</evidence>
<organism evidence="1">
    <name type="scientific">Anopheles sinensis</name>
    <name type="common">Mosquito</name>
    <dbReference type="NCBI Taxonomy" id="74873"/>
    <lineage>
        <taxon>Eukaryota</taxon>
        <taxon>Metazoa</taxon>
        <taxon>Ecdysozoa</taxon>
        <taxon>Arthropoda</taxon>
        <taxon>Hexapoda</taxon>
        <taxon>Insecta</taxon>
        <taxon>Pterygota</taxon>
        <taxon>Neoptera</taxon>
        <taxon>Endopterygota</taxon>
        <taxon>Diptera</taxon>
        <taxon>Nematocera</taxon>
        <taxon>Culicoidea</taxon>
        <taxon>Culicidae</taxon>
        <taxon>Anophelinae</taxon>
        <taxon>Anopheles</taxon>
    </lineage>
</organism>
<dbReference type="EMBL" id="ATLV01024101">
    <property type="status" value="NOT_ANNOTATED_CDS"/>
    <property type="molecule type" value="Genomic_DNA"/>
</dbReference>
<dbReference type="AlphaFoldDB" id="A0A084WK91"/>
<dbReference type="Proteomes" id="UP000030765">
    <property type="component" value="Unassembled WGS sequence"/>
</dbReference>
<sequence length="126" mass="13851">MPVRRPSACPMEAPGARWQSLRHHYGEGIVEKLLDNTDTPTSLNQRSAREWGAINSVFIFPDSTTRVRAEGKTLLTTGSASGPPSRNFPGGSVFRGLWTSRPLPESLTVVYADSRKRSPSLQRSTP</sequence>
<keyword evidence="3" id="KW-1185">Reference proteome</keyword>
<accession>A0A084WK91</accession>